<reference evidence="2 3" key="1">
    <citation type="submission" date="2019-09" db="EMBL/GenBank/DDBJ databases">
        <title>YIM 132180 draft genome.</title>
        <authorList>
            <person name="Zhang K."/>
        </authorList>
    </citation>
    <scope>NUCLEOTIDE SEQUENCE [LARGE SCALE GENOMIC DNA]</scope>
    <source>
        <strain evidence="2 3">YIM 132180</strain>
    </source>
</reference>
<name>A0A7V7PPJ2_9HYPH</name>
<keyword evidence="2" id="KW-0966">Cell projection</keyword>
<dbReference type="GO" id="GO:0044781">
    <property type="term" value="P:bacterial-type flagellum organization"/>
    <property type="evidence" value="ECO:0007669"/>
    <property type="project" value="InterPro"/>
</dbReference>
<dbReference type="RefSeq" id="WP_150970013.1">
    <property type="nucleotide sequence ID" value="NZ_VZDO01000008.1"/>
</dbReference>
<dbReference type="NCBIfam" id="NF009434">
    <property type="entry name" value="PRK12793.1"/>
    <property type="match status" value="1"/>
</dbReference>
<evidence type="ECO:0000313" key="3">
    <source>
        <dbReference type="Proteomes" id="UP000432089"/>
    </source>
</evidence>
<accession>A0A7V7PPJ2</accession>
<dbReference type="Proteomes" id="UP000432089">
    <property type="component" value="Unassembled WGS sequence"/>
</dbReference>
<organism evidence="2 3">
    <name type="scientific">Plantimonas leprariae</name>
    <dbReference type="NCBI Taxonomy" id="2615207"/>
    <lineage>
        <taxon>Bacteria</taxon>
        <taxon>Pseudomonadati</taxon>
        <taxon>Pseudomonadota</taxon>
        <taxon>Alphaproteobacteria</taxon>
        <taxon>Hyphomicrobiales</taxon>
        <taxon>Aurantimonadaceae</taxon>
        <taxon>Plantimonas</taxon>
    </lineage>
</organism>
<gene>
    <name evidence="2" type="primary">flaF</name>
    <name evidence="2" type="ORF">F6X38_11765</name>
</gene>
<evidence type="ECO:0000313" key="2">
    <source>
        <dbReference type="EMBL" id="KAB0679894.1"/>
    </source>
</evidence>
<sequence length="115" mass="12965">MYQFSYSEIRQESGADSRERERQALDRAIELMERAETAGAHSSETVEAIYATRTLWSILVEDLANPDNSLSEELRASLISIGLWVMREADAIRLGKAKSFRGIIDVTAMIREGLE</sequence>
<keyword evidence="2" id="KW-0282">Flagellum</keyword>
<evidence type="ECO:0000256" key="1">
    <source>
        <dbReference type="SAM" id="MobiDB-lite"/>
    </source>
</evidence>
<protein>
    <submittedName>
        <fullName evidence="2">Flagellar biosynthesis regulator FlaF</fullName>
    </submittedName>
</protein>
<dbReference type="EMBL" id="VZDO01000008">
    <property type="protein sequence ID" value="KAB0679894.1"/>
    <property type="molecule type" value="Genomic_DNA"/>
</dbReference>
<proteinExistence type="predicted"/>
<dbReference type="InterPro" id="IPR010845">
    <property type="entry name" value="FlaF"/>
</dbReference>
<comment type="caution">
    <text evidence="2">The sequence shown here is derived from an EMBL/GenBank/DDBJ whole genome shotgun (WGS) entry which is preliminary data.</text>
</comment>
<feature type="compositionally biased region" description="Basic and acidic residues" evidence="1">
    <location>
        <begin position="9"/>
        <end position="22"/>
    </location>
</feature>
<dbReference type="Pfam" id="PF07309">
    <property type="entry name" value="FlaF"/>
    <property type="match status" value="1"/>
</dbReference>
<keyword evidence="3" id="KW-1185">Reference proteome</keyword>
<dbReference type="AlphaFoldDB" id="A0A7V7PPJ2"/>
<keyword evidence="2" id="KW-0969">Cilium</keyword>
<feature type="region of interest" description="Disordered" evidence="1">
    <location>
        <begin position="1"/>
        <end position="22"/>
    </location>
</feature>